<dbReference type="EC" id="2.4.1.-" evidence="5"/>
<dbReference type="InterPro" id="IPR035595">
    <property type="entry name" value="UDP_glycos_trans_CS"/>
</dbReference>
<dbReference type="AlphaFoldDB" id="A0A5N6PF83"/>
<keyword evidence="4" id="KW-0328">Glycosyltransferase</keyword>
<dbReference type="Proteomes" id="UP000326396">
    <property type="component" value="Linkage Group LG12"/>
</dbReference>
<reference evidence="6 7" key="1">
    <citation type="submission" date="2019-05" db="EMBL/GenBank/DDBJ databases">
        <title>Mikania micrantha, genome provides insights into the molecular mechanism of rapid growth.</title>
        <authorList>
            <person name="Liu B."/>
        </authorList>
    </citation>
    <scope>NUCLEOTIDE SEQUENCE [LARGE SCALE GENOMIC DNA]</scope>
    <source>
        <strain evidence="6">NLD-2019</strain>
        <tissue evidence="6">Leaf</tissue>
    </source>
</reference>
<dbReference type="OrthoDB" id="5835829at2759"/>
<comment type="similarity">
    <text evidence="1 4">Belongs to the UDP-glycosyltransferase family.</text>
</comment>
<dbReference type="CDD" id="cd03784">
    <property type="entry name" value="GT1_Gtf-like"/>
    <property type="match status" value="1"/>
</dbReference>
<evidence type="ECO:0000313" key="6">
    <source>
        <dbReference type="EMBL" id="KAD6453390.1"/>
    </source>
</evidence>
<comment type="function">
    <text evidence="3">May glycosylate diterpenes or flavonols in leaves.</text>
</comment>
<evidence type="ECO:0000256" key="5">
    <source>
        <dbReference type="RuleBase" id="RU362057"/>
    </source>
</evidence>
<evidence type="ECO:0000256" key="2">
    <source>
        <dbReference type="ARBA" id="ARBA00022679"/>
    </source>
</evidence>
<dbReference type="PANTHER" id="PTHR48048">
    <property type="entry name" value="GLYCOSYLTRANSFERASE"/>
    <property type="match status" value="1"/>
</dbReference>
<gene>
    <name evidence="6" type="ORF">E3N88_08095</name>
</gene>
<keyword evidence="7" id="KW-1185">Reference proteome</keyword>
<accession>A0A5N6PF83</accession>
<dbReference type="Pfam" id="PF00201">
    <property type="entry name" value="UDPGT"/>
    <property type="match status" value="1"/>
</dbReference>
<comment type="caution">
    <text evidence="6">The sequence shown here is derived from an EMBL/GenBank/DDBJ whole genome shotgun (WGS) entry which is preliminary data.</text>
</comment>
<evidence type="ECO:0000256" key="3">
    <source>
        <dbReference type="ARBA" id="ARBA00053747"/>
    </source>
</evidence>
<protein>
    <recommendedName>
        <fullName evidence="5">Glycosyltransferase</fullName>
        <ecNumber evidence="5">2.4.1.-</ecNumber>
    </recommendedName>
</protein>
<name>A0A5N6PF83_9ASTR</name>
<evidence type="ECO:0000256" key="1">
    <source>
        <dbReference type="ARBA" id="ARBA00009995"/>
    </source>
</evidence>
<dbReference type="FunFam" id="3.40.50.2000:FF:000056">
    <property type="entry name" value="Glycosyltransferase"/>
    <property type="match status" value="1"/>
</dbReference>
<evidence type="ECO:0000313" key="7">
    <source>
        <dbReference type="Proteomes" id="UP000326396"/>
    </source>
</evidence>
<dbReference type="InterPro" id="IPR002213">
    <property type="entry name" value="UDP_glucos_trans"/>
</dbReference>
<keyword evidence="2 4" id="KW-0808">Transferase</keyword>
<proteinExistence type="inferred from homology"/>
<sequence>MANSIAEVIFIPLPVIGHMKPTIELAKSLTNRDQRLSITVLIMKPPSGLQTGSAIANYIESLPDHKPTDRIRFTILPRDEPLPKRDPKAPMTFVNDYINSHCKHVTKAVSDIITQPGSGRISGFVVDMLCTCMIDVANEFDVPTYVFYTSGAGYLGFQLCIQTLVDDRGQDVVELSNSDGEIRGHPRPITPWSRGLCSEGQGVMRDLKAITDPIRLPCGPILNPVTDDSDSDNDVIRWLDSQPCSSVVFLCFGSLGSFDEAQVKEIAHALERSGHRFLWSLRQPPSPEQTSRNSVDYEDPGVVLPEGFLERIAGIGKVIGWAPQMAVLAHTAVGGFVTHCGWNSVLESLWSGVPMASWPIYAEQQLNAFEMVVELGLGVEIKLDYKTDLFDRKSVIVTANEIENGIKRLMDDDVIGEKMKEMRKMSRATVKEGGSSYTSVGHVVQDLIRIVS</sequence>
<dbReference type="InterPro" id="IPR050481">
    <property type="entry name" value="UDP-glycosyltransf_plant"/>
</dbReference>
<dbReference type="PROSITE" id="PS00375">
    <property type="entry name" value="UDPGT"/>
    <property type="match status" value="1"/>
</dbReference>
<evidence type="ECO:0000256" key="4">
    <source>
        <dbReference type="RuleBase" id="RU003718"/>
    </source>
</evidence>
<dbReference type="Gene3D" id="3.40.50.2000">
    <property type="entry name" value="Glycogen Phosphorylase B"/>
    <property type="match status" value="3"/>
</dbReference>
<dbReference type="PANTHER" id="PTHR48048:SF45">
    <property type="entry name" value="GLYCOSYLTRANSFERASE"/>
    <property type="match status" value="1"/>
</dbReference>
<dbReference type="GO" id="GO:0035251">
    <property type="term" value="F:UDP-glucosyltransferase activity"/>
    <property type="evidence" value="ECO:0007669"/>
    <property type="project" value="InterPro"/>
</dbReference>
<organism evidence="6 7">
    <name type="scientific">Mikania micrantha</name>
    <name type="common">bitter vine</name>
    <dbReference type="NCBI Taxonomy" id="192012"/>
    <lineage>
        <taxon>Eukaryota</taxon>
        <taxon>Viridiplantae</taxon>
        <taxon>Streptophyta</taxon>
        <taxon>Embryophyta</taxon>
        <taxon>Tracheophyta</taxon>
        <taxon>Spermatophyta</taxon>
        <taxon>Magnoliopsida</taxon>
        <taxon>eudicotyledons</taxon>
        <taxon>Gunneridae</taxon>
        <taxon>Pentapetalae</taxon>
        <taxon>asterids</taxon>
        <taxon>campanulids</taxon>
        <taxon>Asterales</taxon>
        <taxon>Asteraceae</taxon>
        <taxon>Asteroideae</taxon>
        <taxon>Heliantheae alliance</taxon>
        <taxon>Eupatorieae</taxon>
        <taxon>Mikania</taxon>
    </lineage>
</organism>
<dbReference type="EMBL" id="SZYD01000004">
    <property type="protein sequence ID" value="KAD6453390.1"/>
    <property type="molecule type" value="Genomic_DNA"/>
</dbReference>
<dbReference type="SUPFAM" id="SSF53756">
    <property type="entry name" value="UDP-Glycosyltransferase/glycogen phosphorylase"/>
    <property type="match status" value="1"/>
</dbReference>